<dbReference type="Gene3D" id="3.40.710.10">
    <property type="entry name" value="DD-peptidase/beta-lactamase superfamily"/>
    <property type="match status" value="2"/>
</dbReference>
<evidence type="ECO:0000313" key="4">
    <source>
        <dbReference type="EMBL" id="MEU8133193.1"/>
    </source>
</evidence>
<evidence type="ECO:0000256" key="1">
    <source>
        <dbReference type="ARBA" id="ARBA00006096"/>
    </source>
</evidence>
<gene>
    <name evidence="4" type="primary">dacB</name>
    <name evidence="4" type="ORF">AB0C36_06755</name>
</gene>
<organism evidence="4 5">
    <name type="scientific">Streptodolium elevatio</name>
    <dbReference type="NCBI Taxonomy" id="3157996"/>
    <lineage>
        <taxon>Bacteria</taxon>
        <taxon>Bacillati</taxon>
        <taxon>Actinomycetota</taxon>
        <taxon>Actinomycetes</taxon>
        <taxon>Kitasatosporales</taxon>
        <taxon>Streptomycetaceae</taxon>
        <taxon>Streptodolium</taxon>
    </lineage>
</organism>
<comment type="similarity">
    <text evidence="1">Belongs to the peptidase S13 family.</text>
</comment>
<dbReference type="InterPro" id="IPR012338">
    <property type="entry name" value="Beta-lactam/transpept-like"/>
</dbReference>
<evidence type="ECO:0000256" key="2">
    <source>
        <dbReference type="ARBA" id="ARBA00022801"/>
    </source>
</evidence>
<accession>A0ABV3DBR1</accession>
<dbReference type="PANTHER" id="PTHR30023">
    <property type="entry name" value="D-ALANYL-D-ALANINE CARBOXYPEPTIDASE"/>
    <property type="match status" value="1"/>
</dbReference>
<feature type="region of interest" description="Disordered" evidence="3">
    <location>
        <begin position="40"/>
        <end position="65"/>
    </location>
</feature>
<dbReference type="NCBIfam" id="TIGR00666">
    <property type="entry name" value="PBP4"/>
    <property type="match status" value="1"/>
</dbReference>
<evidence type="ECO:0000313" key="5">
    <source>
        <dbReference type="Proteomes" id="UP001551482"/>
    </source>
</evidence>
<dbReference type="Proteomes" id="UP001551482">
    <property type="component" value="Unassembled WGS sequence"/>
</dbReference>
<keyword evidence="5" id="KW-1185">Reference proteome</keyword>
<dbReference type="PRINTS" id="PR00922">
    <property type="entry name" value="DADACBPTASE3"/>
</dbReference>
<comment type="caution">
    <text evidence="4">The sequence shown here is derived from an EMBL/GenBank/DDBJ whole genome shotgun (WGS) entry which is preliminary data.</text>
</comment>
<evidence type="ECO:0000256" key="3">
    <source>
        <dbReference type="SAM" id="MobiDB-lite"/>
    </source>
</evidence>
<protein>
    <submittedName>
        <fullName evidence="4">D-alanyl-D-alanine carboxypeptidase/D-alanyl-D-alanine-endopeptidase</fullName>
        <ecNumber evidence="4">3.4.16.4</ecNumber>
    </submittedName>
</protein>
<reference evidence="4 5" key="1">
    <citation type="submission" date="2024-06" db="EMBL/GenBank/DDBJ databases">
        <title>The Natural Products Discovery Center: Release of the First 8490 Sequenced Strains for Exploring Actinobacteria Biosynthetic Diversity.</title>
        <authorList>
            <person name="Kalkreuter E."/>
            <person name="Kautsar S.A."/>
            <person name="Yang D."/>
            <person name="Bader C.D."/>
            <person name="Teijaro C.N."/>
            <person name="Fluegel L."/>
            <person name="Davis C.M."/>
            <person name="Simpson J.R."/>
            <person name="Lauterbach L."/>
            <person name="Steele A.D."/>
            <person name="Gui C."/>
            <person name="Meng S."/>
            <person name="Li G."/>
            <person name="Viehrig K."/>
            <person name="Ye F."/>
            <person name="Su P."/>
            <person name="Kiefer A.F."/>
            <person name="Nichols A."/>
            <person name="Cepeda A.J."/>
            <person name="Yan W."/>
            <person name="Fan B."/>
            <person name="Jiang Y."/>
            <person name="Adhikari A."/>
            <person name="Zheng C.-J."/>
            <person name="Schuster L."/>
            <person name="Cowan T.M."/>
            <person name="Smanski M.J."/>
            <person name="Chevrette M.G."/>
            <person name="De Carvalho L.P.S."/>
            <person name="Shen B."/>
        </authorList>
    </citation>
    <scope>NUCLEOTIDE SEQUENCE [LARGE SCALE GENOMIC DNA]</scope>
    <source>
        <strain evidence="4 5">NPDC048946</strain>
    </source>
</reference>
<dbReference type="SUPFAM" id="SSF56601">
    <property type="entry name" value="beta-lactamase/transpeptidase-like"/>
    <property type="match status" value="1"/>
</dbReference>
<keyword evidence="2 4" id="KW-0378">Hydrolase</keyword>
<dbReference type="RefSeq" id="WP_358350237.1">
    <property type="nucleotide sequence ID" value="NZ_JBEZFP010000011.1"/>
</dbReference>
<keyword evidence="4" id="KW-0121">Carboxypeptidase</keyword>
<feature type="compositionally biased region" description="Low complexity" evidence="3">
    <location>
        <begin position="284"/>
        <end position="304"/>
    </location>
</feature>
<feature type="region of interest" description="Disordered" evidence="3">
    <location>
        <begin position="284"/>
        <end position="307"/>
    </location>
</feature>
<sequence length="500" mass="49660">MPRVRTAALAAAILGILLAVLAVWAAGPWKDGYRVAERHGDKSGGVQSAVGADGSGNGGTAAGERRITPPVLLPVGVDPAGPAPTDAGVKAILDPLLADKSLGGSTAVSVVDAVTGQPLYGVGADRGATPASTTKIVTAVAALSALPPDMRLTTRVVMGADPGTIVLVGGGDPTLTALDGTQYAGSYAPARLDQLAEATAAALRAAGVTSLKLAYDNSLYSGTAQHPIGPNENIALVVPLTTDEGRVDGKIAEGPGKRVADPSAKAAQQFAQLLARQGIAVNGTPAAGNAPPTGAAGAPTAPGTQLAAVQSPPVPEFVEQMMTASDNDMAEALLRHIAVAKGKPASFEGGEQAVREVLTGLGVNLGALDLNDGSGLDNQNKMPPAVLTQTITLAASPARPELRPTLTGMPIAGFTGTLKDRFDDRGSLAGAGLVRAKTGSLTNVSTLAGLVRDKDGRLLAFAFLADGVKGAPDVARPALDSLATALAGCGCGTPVVAAAG</sequence>
<keyword evidence="4" id="KW-0645">Protease</keyword>
<dbReference type="PANTHER" id="PTHR30023:SF0">
    <property type="entry name" value="PENICILLIN-SENSITIVE CARBOXYPEPTIDASE A"/>
    <property type="match status" value="1"/>
</dbReference>
<dbReference type="GO" id="GO:0009002">
    <property type="term" value="F:serine-type D-Ala-D-Ala carboxypeptidase activity"/>
    <property type="evidence" value="ECO:0007669"/>
    <property type="project" value="UniProtKB-EC"/>
</dbReference>
<dbReference type="EC" id="3.4.16.4" evidence="4"/>
<dbReference type="Pfam" id="PF02113">
    <property type="entry name" value="Peptidase_S13"/>
    <property type="match status" value="2"/>
</dbReference>
<dbReference type="EMBL" id="JBEZFP010000011">
    <property type="protein sequence ID" value="MEU8133193.1"/>
    <property type="molecule type" value="Genomic_DNA"/>
</dbReference>
<name>A0ABV3DBR1_9ACTN</name>
<proteinExistence type="inferred from homology"/>
<dbReference type="InterPro" id="IPR000667">
    <property type="entry name" value="Peptidase_S13"/>
</dbReference>